<feature type="domain" description="BIG2" evidence="4">
    <location>
        <begin position="326"/>
        <end position="387"/>
    </location>
</feature>
<dbReference type="AlphaFoldDB" id="A0A3G9J6J2"/>
<dbReference type="InterPro" id="IPR035940">
    <property type="entry name" value="CAP_sf"/>
</dbReference>
<feature type="domain" description="SCP" evidence="3">
    <location>
        <begin position="82"/>
        <end position="190"/>
    </location>
</feature>
<keyword evidence="1" id="KW-0732">Signal</keyword>
<sequence>MKKVLTILMSMMLVMGISSPKVKAAMTTPSEEEIIQELKTHYVHHGKETTYTQDYTKKDTKTTYTLADIGQLSDDTKNNALTYLNNYRYITGLPQVGYNSQLDQSTQAGVYLNYLSDSLSHMPAQSSVMSRELYEAGTDGTTSCNLAAGTLLTGSVYIWLDDSDDSNINDLGHRRWLLNPTLKNVAFGAAGGISAVNVMDYDRKAQKQDYAYPPREMPIELWGGDYCAWNYSFADEIDDNIAVTLTRKTSGAHLPPETWTFSKTSDQNDPHSGKFVINHETYGHEDAVIFRPNNIKYSSGDVFHVSISGSRSVEYDVHFFDGYRADSIILNTHNITLKKGDNTELKVTNIPENSSEDAYVWSSSNDQIAYYDQGTVYATGYGQATLTCQTHYGLTATCQVTVINPKDCPHNKDKWEIITDATCTRAGKKEKNCSICGAHLTKKIPPTGHKWSKAYIIKKATKKHKGKKLYYCENCFKKRYVTYALSELTIKAKMQKKGKVIVSWTKQKGIKKYRLAYRIKGTKKWSYKMIKGNTYTFKKLKAKTYSFKVQTVNGKKKGRWSSSLSVKIKG</sequence>
<name>A0A3G9J6J2_9FIRM</name>
<dbReference type="InterPro" id="IPR036116">
    <property type="entry name" value="FN3_sf"/>
</dbReference>
<dbReference type="InterPro" id="IPR008964">
    <property type="entry name" value="Invasin/intimin_cell_adhesion"/>
</dbReference>
<dbReference type="Pfam" id="PF00188">
    <property type="entry name" value="CAP"/>
    <property type="match status" value="1"/>
</dbReference>
<evidence type="ECO:0000256" key="1">
    <source>
        <dbReference type="SAM" id="SignalP"/>
    </source>
</evidence>
<dbReference type="KEGG" id="ebm:SG0102_11660"/>
<dbReference type="Proteomes" id="UP000268059">
    <property type="component" value="Chromosome"/>
</dbReference>
<dbReference type="Pfam" id="PF00041">
    <property type="entry name" value="fn3"/>
    <property type="match status" value="1"/>
</dbReference>
<dbReference type="CDD" id="cd00063">
    <property type="entry name" value="FN3"/>
    <property type="match status" value="1"/>
</dbReference>
<feature type="domain" description="Fibronectin type-III" evidence="2">
    <location>
        <begin position="498"/>
        <end position="566"/>
    </location>
</feature>
<dbReference type="OrthoDB" id="1766522at2"/>
<dbReference type="Pfam" id="PF02368">
    <property type="entry name" value="Big_2"/>
    <property type="match status" value="1"/>
</dbReference>
<evidence type="ECO:0000313" key="5">
    <source>
        <dbReference type="EMBL" id="BBH26232.1"/>
    </source>
</evidence>
<evidence type="ECO:0000259" key="3">
    <source>
        <dbReference type="Pfam" id="PF00188"/>
    </source>
</evidence>
<gene>
    <name evidence="5" type="ORF">SG0102_11660</name>
</gene>
<dbReference type="InterPro" id="IPR003961">
    <property type="entry name" value="FN3_dom"/>
</dbReference>
<accession>A0A3G9J6J2</accession>
<dbReference type="InterPro" id="IPR003343">
    <property type="entry name" value="Big_2"/>
</dbReference>
<evidence type="ECO:0000313" key="6">
    <source>
        <dbReference type="Proteomes" id="UP000268059"/>
    </source>
</evidence>
<dbReference type="Gene3D" id="3.40.33.10">
    <property type="entry name" value="CAP"/>
    <property type="match status" value="1"/>
</dbReference>
<dbReference type="InterPro" id="IPR013783">
    <property type="entry name" value="Ig-like_fold"/>
</dbReference>
<reference evidence="5 6" key="1">
    <citation type="submission" date="2018-11" db="EMBL/GenBank/DDBJ databases">
        <title>Novel Erysipelotrichaceae bacterium isolated from small intestine of a swine.</title>
        <authorList>
            <person name="Kim J.S."/>
            <person name="Choe H."/>
            <person name="Lee Y.R."/>
            <person name="Kim K.M."/>
            <person name="Park D.S."/>
        </authorList>
    </citation>
    <scope>NUCLEOTIDE SEQUENCE [LARGE SCALE GENOMIC DNA]</scope>
    <source>
        <strain evidence="5 6">SG0102</strain>
    </source>
</reference>
<feature type="chain" id="PRO_5018067155" description="Fibronectin type-III domain-containing protein" evidence="1">
    <location>
        <begin position="25"/>
        <end position="570"/>
    </location>
</feature>
<keyword evidence="6" id="KW-1185">Reference proteome</keyword>
<dbReference type="SUPFAM" id="SSF49265">
    <property type="entry name" value="Fibronectin type III"/>
    <property type="match status" value="1"/>
</dbReference>
<proteinExistence type="predicted"/>
<organism evidence="5 6">
    <name type="scientific">Intestinibaculum porci</name>
    <dbReference type="NCBI Taxonomy" id="2487118"/>
    <lineage>
        <taxon>Bacteria</taxon>
        <taxon>Bacillati</taxon>
        <taxon>Bacillota</taxon>
        <taxon>Erysipelotrichia</taxon>
        <taxon>Erysipelotrichales</taxon>
        <taxon>Erysipelotrichaceae</taxon>
        <taxon>Intestinibaculum</taxon>
    </lineage>
</organism>
<dbReference type="InParanoid" id="A0A3G9J6J2"/>
<protein>
    <recommendedName>
        <fullName evidence="7">Fibronectin type-III domain-containing protein</fullName>
    </recommendedName>
</protein>
<evidence type="ECO:0008006" key="7">
    <source>
        <dbReference type="Google" id="ProtNLM"/>
    </source>
</evidence>
<dbReference type="InterPro" id="IPR014044">
    <property type="entry name" value="CAP_dom"/>
</dbReference>
<feature type="signal peptide" evidence="1">
    <location>
        <begin position="1"/>
        <end position="24"/>
    </location>
</feature>
<dbReference type="Gene3D" id="2.60.40.1080">
    <property type="match status" value="1"/>
</dbReference>
<dbReference type="SUPFAM" id="SSF49373">
    <property type="entry name" value="Invasin/intimin cell-adhesion fragments"/>
    <property type="match status" value="1"/>
</dbReference>
<dbReference type="Gene3D" id="2.60.40.10">
    <property type="entry name" value="Immunoglobulins"/>
    <property type="match status" value="1"/>
</dbReference>
<dbReference type="RefSeq" id="WP_125119124.1">
    <property type="nucleotide sequence ID" value="NZ_AP019309.1"/>
</dbReference>
<evidence type="ECO:0000259" key="2">
    <source>
        <dbReference type="Pfam" id="PF00041"/>
    </source>
</evidence>
<evidence type="ECO:0000259" key="4">
    <source>
        <dbReference type="Pfam" id="PF02368"/>
    </source>
</evidence>
<dbReference type="EMBL" id="AP019309">
    <property type="protein sequence ID" value="BBH26232.1"/>
    <property type="molecule type" value="Genomic_DNA"/>
</dbReference>